<gene>
    <name evidence="1" type="ORF">MILVUS5_LOCUS1660</name>
</gene>
<name>A0ACB0ICJ2_TRIPR</name>
<reference evidence="1" key="1">
    <citation type="submission" date="2023-10" db="EMBL/GenBank/DDBJ databases">
        <authorList>
            <person name="Rodriguez Cubillos JULIANA M."/>
            <person name="De Vega J."/>
        </authorList>
    </citation>
    <scope>NUCLEOTIDE SEQUENCE</scope>
</reference>
<sequence length="69" mass="8282">MDVDEPLETEKNSKLHSWTFNDSANPLKFSNDTHMRLIYCDFYHFYIFVLNFLSFGFFFKNNLTLNCLS</sequence>
<evidence type="ECO:0000313" key="1">
    <source>
        <dbReference type="EMBL" id="CAJ2629742.1"/>
    </source>
</evidence>
<keyword evidence="2" id="KW-1185">Reference proteome</keyword>
<protein>
    <submittedName>
        <fullName evidence="1">Uncharacterized protein</fullName>
    </submittedName>
</protein>
<accession>A0ACB0ICJ2</accession>
<dbReference type="EMBL" id="CASHSV030000001">
    <property type="protein sequence ID" value="CAJ2629742.1"/>
    <property type="molecule type" value="Genomic_DNA"/>
</dbReference>
<comment type="caution">
    <text evidence="1">The sequence shown here is derived from an EMBL/GenBank/DDBJ whole genome shotgun (WGS) entry which is preliminary data.</text>
</comment>
<dbReference type="Proteomes" id="UP001177021">
    <property type="component" value="Unassembled WGS sequence"/>
</dbReference>
<proteinExistence type="predicted"/>
<organism evidence="1 2">
    <name type="scientific">Trifolium pratense</name>
    <name type="common">Red clover</name>
    <dbReference type="NCBI Taxonomy" id="57577"/>
    <lineage>
        <taxon>Eukaryota</taxon>
        <taxon>Viridiplantae</taxon>
        <taxon>Streptophyta</taxon>
        <taxon>Embryophyta</taxon>
        <taxon>Tracheophyta</taxon>
        <taxon>Spermatophyta</taxon>
        <taxon>Magnoliopsida</taxon>
        <taxon>eudicotyledons</taxon>
        <taxon>Gunneridae</taxon>
        <taxon>Pentapetalae</taxon>
        <taxon>rosids</taxon>
        <taxon>fabids</taxon>
        <taxon>Fabales</taxon>
        <taxon>Fabaceae</taxon>
        <taxon>Papilionoideae</taxon>
        <taxon>50 kb inversion clade</taxon>
        <taxon>NPAAA clade</taxon>
        <taxon>Hologalegina</taxon>
        <taxon>IRL clade</taxon>
        <taxon>Trifolieae</taxon>
        <taxon>Trifolium</taxon>
    </lineage>
</organism>
<evidence type="ECO:0000313" key="2">
    <source>
        <dbReference type="Proteomes" id="UP001177021"/>
    </source>
</evidence>